<organism evidence="3 4">
    <name type="scientific">Fusarium oxysporum (strain Fo5176)</name>
    <name type="common">Fusarium vascular wilt</name>
    <dbReference type="NCBI Taxonomy" id="660025"/>
    <lineage>
        <taxon>Eukaryota</taxon>
        <taxon>Fungi</taxon>
        <taxon>Dikarya</taxon>
        <taxon>Ascomycota</taxon>
        <taxon>Pezizomycotina</taxon>
        <taxon>Sordariomycetes</taxon>
        <taxon>Hypocreomycetidae</taxon>
        <taxon>Hypocreales</taxon>
        <taxon>Nectriaceae</taxon>
        <taxon>Fusarium</taxon>
        <taxon>Fusarium oxysporum species complex</taxon>
    </lineage>
</organism>
<dbReference type="Proteomes" id="UP000002489">
    <property type="component" value="Unassembled WGS sequence"/>
</dbReference>
<reference evidence="4" key="1">
    <citation type="journal article" date="2012" name="Mol. Plant Microbe Interact.">
        <title>A highly conserved effector in Fusarium oxysporum is required for full virulence on Arabidopsis.</title>
        <authorList>
            <person name="Thatcher L.F."/>
            <person name="Gardiner D.M."/>
            <person name="Kazan K."/>
            <person name="Manners J."/>
        </authorList>
    </citation>
    <scope>NUCLEOTIDE SEQUENCE [LARGE SCALE GENOMIC DNA]</scope>
    <source>
        <strain evidence="4">Fo5176</strain>
    </source>
</reference>
<reference evidence="3" key="2">
    <citation type="submission" date="2025-08" db="UniProtKB">
        <authorList>
            <consortium name="EnsemblFungi"/>
        </authorList>
    </citation>
    <scope>IDENTIFICATION</scope>
    <source>
        <strain evidence="3">4287 / CBS 123668 / FGSC 9935 / NRRL 34936</strain>
    </source>
</reference>
<feature type="compositionally biased region" description="Acidic residues" evidence="2">
    <location>
        <begin position="115"/>
        <end position="131"/>
    </location>
</feature>
<dbReference type="EnsemblFungi" id="FOXG_13576T0">
    <property type="protein sequence ID" value="FOXG_13576P0"/>
    <property type="gene ID" value="FOXG_13576"/>
</dbReference>
<protein>
    <submittedName>
        <fullName evidence="3">Uncharacterized protein</fullName>
    </submittedName>
</protein>
<feature type="coiled-coil region" evidence="1">
    <location>
        <begin position="44"/>
        <end position="78"/>
    </location>
</feature>
<dbReference type="AlphaFoldDB" id="A0A0D2YB98"/>
<name>A0A0D2YB98_FUSOF</name>
<proteinExistence type="predicted"/>
<feature type="compositionally biased region" description="Acidic residues" evidence="2">
    <location>
        <begin position="94"/>
        <end position="106"/>
    </location>
</feature>
<feature type="region of interest" description="Disordered" evidence="2">
    <location>
        <begin position="89"/>
        <end position="141"/>
    </location>
</feature>
<accession>A0A0D2YB98</accession>
<evidence type="ECO:0000256" key="1">
    <source>
        <dbReference type="SAM" id="Coils"/>
    </source>
</evidence>
<evidence type="ECO:0000313" key="4">
    <source>
        <dbReference type="Proteomes" id="UP000002489"/>
    </source>
</evidence>
<sequence>MSIETFDARDKALSADAQGPKLKLLFEAQIEEVDGEINRLWDGLDGAIKELDQEKTARKALQDELREEKAKRIVLESQVLALSAKIDKMTKGLDDDDGEEDPEDQAGDGKKDAAGNEDAEEDEDAWEDEADKAEIAQNSGV</sequence>
<evidence type="ECO:0000313" key="3">
    <source>
        <dbReference type="EnsemblFungi" id="FOXG_13576P0"/>
    </source>
</evidence>
<evidence type="ECO:0000256" key="2">
    <source>
        <dbReference type="SAM" id="MobiDB-lite"/>
    </source>
</evidence>
<keyword evidence="1" id="KW-0175">Coiled coil</keyword>